<keyword evidence="2" id="KW-1185">Reference proteome</keyword>
<proteinExistence type="predicted"/>
<protein>
    <submittedName>
        <fullName evidence="1">Uncharacterized protein</fullName>
    </submittedName>
</protein>
<reference evidence="1 2" key="1">
    <citation type="submission" date="2017-12" db="EMBL/GenBank/DDBJ databases">
        <title>Hemimetabolous genomes reveal molecular basis of termite eusociality.</title>
        <authorList>
            <person name="Harrison M.C."/>
            <person name="Jongepier E."/>
            <person name="Robertson H.M."/>
            <person name="Arning N."/>
            <person name="Bitard-Feildel T."/>
            <person name="Chao H."/>
            <person name="Childers C.P."/>
            <person name="Dinh H."/>
            <person name="Doddapaneni H."/>
            <person name="Dugan S."/>
            <person name="Gowin J."/>
            <person name="Greiner C."/>
            <person name="Han Y."/>
            <person name="Hu H."/>
            <person name="Hughes D.S.T."/>
            <person name="Huylmans A.-K."/>
            <person name="Kemena C."/>
            <person name="Kremer L.P.M."/>
            <person name="Lee S.L."/>
            <person name="Lopez-Ezquerra A."/>
            <person name="Mallet L."/>
            <person name="Monroy-Kuhn J.M."/>
            <person name="Moser A."/>
            <person name="Murali S.C."/>
            <person name="Muzny D.M."/>
            <person name="Otani S."/>
            <person name="Piulachs M.-D."/>
            <person name="Poelchau M."/>
            <person name="Qu J."/>
            <person name="Schaub F."/>
            <person name="Wada-Katsumata A."/>
            <person name="Worley K.C."/>
            <person name="Xie Q."/>
            <person name="Ylla G."/>
            <person name="Poulsen M."/>
            <person name="Gibbs R.A."/>
            <person name="Schal C."/>
            <person name="Richards S."/>
            <person name="Belles X."/>
            <person name="Korb J."/>
            <person name="Bornberg-Bauer E."/>
        </authorList>
    </citation>
    <scope>NUCLEOTIDE SEQUENCE [LARGE SCALE GENOMIC DNA]</scope>
    <source>
        <tissue evidence="1">Whole body</tissue>
    </source>
</reference>
<dbReference type="AlphaFoldDB" id="A0A2J7RJP9"/>
<sequence>VQIATSTRILIKKMNKLQMQWQRTHNMTLCPLINTLKEQIDLAIKEQLLNTWQKTLQGWTPKAQDTWRVTKSLTNTNPNIPTITITGNTSTTIQRKLNTFADTLEQIYTINLDGDRTFTVRTEQVLSWTVKKCSFLSLVEISKVSEI</sequence>
<gene>
    <name evidence="1" type="ORF">B7P43_G07674</name>
</gene>
<evidence type="ECO:0000313" key="1">
    <source>
        <dbReference type="EMBL" id="PNF41051.1"/>
    </source>
</evidence>
<feature type="non-terminal residue" evidence="1">
    <location>
        <position position="1"/>
    </location>
</feature>
<dbReference type="EMBL" id="NEVH01002989">
    <property type="protein sequence ID" value="PNF41051.1"/>
    <property type="molecule type" value="Genomic_DNA"/>
</dbReference>
<dbReference type="InParanoid" id="A0A2J7RJP9"/>
<organism evidence="1 2">
    <name type="scientific">Cryptotermes secundus</name>
    <dbReference type="NCBI Taxonomy" id="105785"/>
    <lineage>
        <taxon>Eukaryota</taxon>
        <taxon>Metazoa</taxon>
        <taxon>Ecdysozoa</taxon>
        <taxon>Arthropoda</taxon>
        <taxon>Hexapoda</taxon>
        <taxon>Insecta</taxon>
        <taxon>Pterygota</taxon>
        <taxon>Neoptera</taxon>
        <taxon>Polyneoptera</taxon>
        <taxon>Dictyoptera</taxon>
        <taxon>Blattodea</taxon>
        <taxon>Blattoidea</taxon>
        <taxon>Termitoidae</taxon>
        <taxon>Kalotermitidae</taxon>
        <taxon>Cryptotermitinae</taxon>
        <taxon>Cryptotermes</taxon>
    </lineage>
</organism>
<evidence type="ECO:0000313" key="2">
    <source>
        <dbReference type="Proteomes" id="UP000235965"/>
    </source>
</evidence>
<dbReference type="Proteomes" id="UP000235965">
    <property type="component" value="Unassembled WGS sequence"/>
</dbReference>
<accession>A0A2J7RJP9</accession>
<name>A0A2J7RJP9_9NEOP</name>
<comment type="caution">
    <text evidence="1">The sequence shown here is derived from an EMBL/GenBank/DDBJ whole genome shotgun (WGS) entry which is preliminary data.</text>
</comment>